<dbReference type="EMBL" id="KQ030644">
    <property type="protein sequence ID" value="KJZ70157.1"/>
    <property type="molecule type" value="Genomic_DNA"/>
</dbReference>
<dbReference type="AlphaFoldDB" id="A0A0F7ZX60"/>
<keyword evidence="2" id="KW-1185">Reference proteome</keyword>
<sequence>MACKLQREQGAARSMLPGSKFDVWSRRVSAASDLKVARQQQRRGAERSRGLKVARCAQHSRVPRLAAQVRTVAAHRRAITDQRTSYGTSRKLIMTGTGAKFPRSRTQMQHLCRQMLASNIKVELGLVVSPRRVTLMPGATAMYAWQVEPHLAHLFTKQIIRHGVGACQEISSNLGGAIKAIHSPASPCPLPLLRPAAGTDEITRCEVDVAAAVAAETVDLRNELQFLQDHCRGLGHTMAVAKQTSCILQERVRQVEVKNQFQDMCMDQLEGTLNTVMRTIELLRQTDAECKSLQYYTGEHNLAVDQQAKSVVPSNAAEY</sequence>
<organism evidence="1 2">
    <name type="scientific">Hirsutella minnesotensis 3608</name>
    <dbReference type="NCBI Taxonomy" id="1043627"/>
    <lineage>
        <taxon>Eukaryota</taxon>
        <taxon>Fungi</taxon>
        <taxon>Dikarya</taxon>
        <taxon>Ascomycota</taxon>
        <taxon>Pezizomycotina</taxon>
        <taxon>Sordariomycetes</taxon>
        <taxon>Hypocreomycetidae</taxon>
        <taxon>Hypocreales</taxon>
        <taxon>Ophiocordycipitaceae</taxon>
        <taxon>Hirsutella</taxon>
    </lineage>
</organism>
<dbReference type="Proteomes" id="UP000054481">
    <property type="component" value="Unassembled WGS sequence"/>
</dbReference>
<dbReference type="OrthoDB" id="5187726at2759"/>
<reference evidence="1 2" key="1">
    <citation type="journal article" date="2014" name="Genome Biol. Evol.">
        <title>Comparative genomics and transcriptomics analyses reveal divergent lifestyle features of nematode endoparasitic fungus Hirsutella minnesotensis.</title>
        <authorList>
            <person name="Lai Y."/>
            <person name="Liu K."/>
            <person name="Zhang X."/>
            <person name="Zhang X."/>
            <person name="Li K."/>
            <person name="Wang N."/>
            <person name="Shu C."/>
            <person name="Wu Y."/>
            <person name="Wang C."/>
            <person name="Bushley K.E."/>
            <person name="Xiang M."/>
            <person name="Liu X."/>
        </authorList>
    </citation>
    <scope>NUCLEOTIDE SEQUENCE [LARGE SCALE GENOMIC DNA]</scope>
    <source>
        <strain evidence="1 2">3608</strain>
    </source>
</reference>
<protein>
    <submittedName>
        <fullName evidence="1">Uncharacterized protein</fullName>
    </submittedName>
</protein>
<name>A0A0F7ZX60_9HYPO</name>
<proteinExistence type="predicted"/>
<accession>A0A0F7ZX60</accession>
<evidence type="ECO:0000313" key="2">
    <source>
        <dbReference type="Proteomes" id="UP000054481"/>
    </source>
</evidence>
<gene>
    <name evidence="1" type="ORF">HIM_10464</name>
</gene>
<evidence type="ECO:0000313" key="1">
    <source>
        <dbReference type="EMBL" id="KJZ70157.1"/>
    </source>
</evidence>